<dbReference type="AlphaFoldDB" id="A0A3G8M8A4"/>
<organism evidence="1 2">
    <name type="scientific">Methylocystis rosea</name>
    <dbReference type="NCBI Taxonomy" id="173366"/>
    <lineage>
        <taxon>Bacteria</taxon>
        <taxon>Pseudomonadati</taxon>
        <taxon>Pseudomonadota</taxon>
        <taxon>Alphaproteobacteria</taxon>
        <taxon>Hyphomicrobiales</taxon>
        <taxon>Methylocystaceae</taxon>
        <taxon>Methylocystis</taxon>
    </lineage>
</organism>
<reference evidence="1 2" key="1">
    <citation type="submission" date="2018-11" db="EMBL/GenBank/DDBJ databases">
        <title>Genome squencing of methanotrophic bacteria isolated from alkaline groundwater in Korea.</title>
        <authorList>
            <person name="Nguyen L.N."/>
        </authorList>
    </citation>
    <scope>NUCLEOTIDE SEQUENCE [LARGE SCALE GENOMIC DNA]</scope>
    <source>
        <strain evidence="1 2">GW6</strain>
    </source>
</reference>
<dbReference type="RefSeq" id="WP_124739732.1">
    <property type="nucleotide sequence ID" value="NZ_CP034086.1"/>
</dbReference>
<gene>
    <name evidence="1" type="ORF">EHO51_16155</name>
</gene>
<evidence type="ECO:0000313" key="2">
    <source>
        <dbReference type="Proteomes" id="UP000273982"/>
    </source>
</evidence>
<evidence type="ECO:0000313" key="1">
    <source>
        <dbReference type="EMBL" id="AZG78141.1"/>
    </source>
</evidence>
<name>A0A3G8M8A4_9HYPH</name>
<dbReference type="Proteomes" id="UP000273982">
    <property type="component" value="Chromosome"/>
</dbReference>
<proteinExistence type="predicted"/>
<protein>
    <submittedName>
        <fullName evidence="1">Uncharacterized protein</fullName>
    </submittedName>
</protein>
<dbReference type="KEGG" id="mros:EHO51_16155"/>
<dbReference type="EMBL" id="CP034086">
    <property type="protein sequence ID" value="AZG78141.1"/>
    <property type="molecule type" value="Genomic_DNA"/>
</dbReference>
<sequence>MTDALQLDFFKRATAKRPAMMSFADRGWNGRGEQIALFKCPRCGSRSSWITVASHEEELRGVPCPKCNKECAR</sequence>
<accession>A0A3G8M8A4</accession>